<feature type="domain" description="Zinc finger DksA/TraR C4-type" evidence="5">
    <location>
        <begin position="87"/>
        <end position="121"/>
    </location>
</feature>
<accession>A0A4R6NAU8</accession>
<proteinExistence type="predicted"/>
<evidence type="ECO:0000256" key="3">
    <source>
        <dbReference type="ARBA" id="ARBA00022833"/>
    </source>
</evidence>
<evidence type="ECO:0000256" key="1">
    <source>
        <dbReference type="ARBA" id="ARBA00022723"/>
    </source>
</evidence>
<keyword evidence="7" id="KW-1185">Reference proteome</keyword>
<evidence type="ECO:0000313" key="6">
    <source>
        <dbReference type="EMBL" id="TDP12856.1"/>
    </source>
</evidence>
<dbReference type="GO" id="GO:0008270">
    <property type="term" value="F:zinc ion binding"/>
    <property type="evidence" value="ECO:0007669"/>
    <property type="project" value="UniProtKB-KW"/>
</dbReference>
<dbReference type="AlphaFoldDB" id="A0A4R6NAU8"/>
<gene>
    <name evidence="6" type="ORF">DFR39_101330</name>
</gene>
<protein>
    <submittedName>
        <fullName evidence="6">TraR/DksA family transcriptional regulator</fullName>
    </submittedName>
</protein>
<dbReference type="PANTHER" id="PTHR33823">
    <property type="entry name" value="RNA POLYMERASE-BINDING TRANSCRIPTION FACTOR DKSA-RELATED"/>
    <property type="match status" value="1"/>
</dbReference>
<dbReference type="PANTHER" id="PTHR33823:SF4">
    <property type="entry name" value="GENERAL STRESS PROTEIN 16O"/>
    <property type="match status" value="1"/>
</dbReference>
<keyword evidence="2" id="KW-0863">Zinc-finger</keyword>
<keyword evidence="1" id="KW-0479">Metal-binding</keyword>
<keyword evidence="3" id="KW-0862">Zinc</keyword>
<feature type="zinc finger region" description="dksA C4-type" evidence="4">
    <location>
        <begin position="91"/>
        <end position="115"/>
    </location>
</feature>
<dbReference type="SUPFAM" id="SSF57716">
    <property type="entry name" value="Glucocorticoid receptor-like (DNA-binding domain)"/>
    <property type="match status" value="1"/>
</dbReference>
<organism evidence="6 7">
    <name type="scientific">Roseateles asaccharophilus</name>
    <dbReference type="NCBI Taxonomy" id="582607"/>
    <lineage>
        <taxon>Bacteria</taxon>
        <taxon>Pseudomonadati</taxon>
        <taxon>Pseudomonadota</taxon>
        <taxon>Betaproteobacteria</taxon>
        <taxon>Burkholderiales</taxon>
        <taxon>Sphaerotilaceae</taxon>
        <taxon>Roseateles</taxon>
    </lineage>
</organism>
<evidence type="ECO:0000313" key="7">
    <source>
        <dbReference type="Proteomes" id="UP000295357"/>
    </source>
</evidence>
<dbReference type="OrthoDB" id="9811543at2"/>
<dbReference type="EMBL" id="SNXE01000001">
    <property type="protein sequence ID" value="TDP12856.1"/>
    <property type="molecule type" value="Genomic_DNA"/>
</dbReference>
<name>A0A4R6NAU8_9BURK</name>
<evidence type="ECO:0000259" key="5">
    <source>
        <dbReference type="Pfam" id="PF01258"/>
    </source>
</evidence>
<comment type="caution">
    <text evidence="6">The sequence shown here is derived from an EMBL/GenBank/DDBJ whole genome shotgun (WGS) entry which is preliminary data.</text>
</comment>
<dbReference type="InterPro" id="IPR000962">
    <property type="entry name" value="Znf_DskA_TraR"/>
</dbReference>
<reference evidence="6 7" key="1">
    <citation type="submission" date="2019-03" db="EMBL/GenBank/DDBJ databases">
        <title>Genomic Encyclopedia of Type Strains, Phase IV (KMG-IV): sequencing the most valuable type-strain genomes for metagenomic binning, comparative biology and taxonomic classification.</title>
        <authorList>
            <person name="Goeker M."/>
        </authorList>
    </citation>
    <scope>NUCLEOTIDE SEQUENCE [LARGE SCALE GENOMIC DNA]</scope>
    <source>
        <strain evidence="6 7">DSM 25082</strain>
    </source>
</reference>
<sequence length="132" mass="14678">MSTLLTAGQKAQLQSTLLLQRRELEREFSLQLGEDANRVEHASAALASQEDEPAHRADRDVDLARSDLTLQSLRAIDAALDRLEQPDYGFCQDCGQPIAFDRLRLNPQSLCCTGCQSEREQQGAGQAQRHTL</sequence>
<dbReference type="Pfam" id="PF01258">
    <property type="entry name" value="zf-dskA_traR"/>
    <property type="match status" value="1"/>
</dbReference>
<dbReference type="Gene3D" id="1.20.120.910">
    <property type="entry name" value="DksA, coiled-coil domain"/>
    <property type="match status" value="1"/>
</dbReference>
<evidence type="ECO:0000256" key="2">
    <source>
        <dbReference type="ARBA" id="ARBA00022771"/>
    </source>
</evidence>
<dbReference type="PROSITE" id="PS51128">
    <property type="entry name" value="ZF_DKSA_2"/>
    <property type="match status" value="1"/>
</dbReference>
<dbReference type="RefSeq" id="WP_133601792.1">
    <property type="nucleotide sequence ID" value="NZ_JAUFPJ010000015.1"/>
</dbReference>
<evidence type="ECO:0000256" key="4">
    <source>
        <dbReference type="PROSITE-ProRule" id="PRU00510"/>
    </source>
</evidence>
<dbReference type="Proteomes" id="UP000295357">
    <property type="component" value="Unassembled WGS sequence"/>
</dbReference>